<reference evidence="6" key="1">
    <citation type="submission" date="2023-07" db="EMBL/GenBank/DDBJ databases">
        <title>A chromosome-level genome assembly of Lolium multiflorum.</title>
        <authorList>
            <person name="Chen Y."/>
            <person name="Copetti D."/>
            <person name="Kolliker R."/>
            <person name="Studer B."/>
        </authorList>
    </citation>
    <scope>NUCLEOTIDE SEQUENCE</scope>
    <source>
        <strain evidence="6">02402/16</strain>
        <tissue evidence="6">Leaf</tissue>
    </source>
</reference>
<comment type="caution">
    <text evidence="6">The sequence shown here is derived from an EMBL/GenBank/DDBJ whole genome shotgun (WGS) entry which is preliminary data.</text>
</comment>
<proteinExistence type="predicted"/>
<dbReference type="PANTHER" id="PTHR45931:SF23">
    <property type="entry name" value="OS12G0134500 PROTEIN"/>
    <property type="match status" value="1"/>
</dbReference>
<dbReference type="GO" id="GO:0061630">
    <property type="term" value="F:ubiquitin protein ligase activity"/>
    <property type="evidence" value="ECO:0007669"/>
    <property type="project" value="TreeGrafter"/>
</dbReference>
<organism evidence="6 7">
    <name type="scientific">Lolium multiflorum</name>
    <name type="common">Italian ryegrass</name>
    <name type="synonym">Lolium perenne subsp. multiflorum</name>
    <dbReference type="NCBI Taxonomy" id="4521"/>
    <lineage>
        <taxon>Eukaryota</taxon>
        <taxon>Viridiplantae</taxon>
        <taxon>Streptophyta</taxon>
        <taxon>Embryophyta</taxon>
        <taxon>Tracheophyta</taxon>
        <taxon>Spermatophyta</taxon>
        <taxon>Magnoliopsida</taxon>
        <taxon>Liliopsida</taxon>
        <taxon>Poales</taxon>
        <taxon>Poaceae</taxon>
        <taxon>BOP clade</taxon>
        <taxon>Pooideae</taxon>
        <taxon>Poodae</taxon>
        <taxon>Poeae</taxon>
        <taxon>Poeae Chloroplast Group 2 (Poeae type)</taxon>
        <taxon>Loliodinae</taxon>
        <taxon>Loliinae</taxon>
        <taxon>Lolium</taxon>
    </lineage>
</organism>
<evidence type="ECO:0000256" key="3">
    <source>
        <dbReference type="ARBA" id="ARBA00022833"/>
    </source>
</evidence>
<dbReference type="SUPFAM" id="SSF57850">
    <property type="entry name" value="RING/U-box"/>
    <property type="match status" value="1"/>
</dbReference>
<keyword evidence="7" id="KW-1185">Reference proteome</keyword>
<dbReference type="AlphaFoldDB" id="A0AAD8SIW9"/>
<dbReference type="InterPro" id="IPR013083">
    <property type="entry name" value="Znf_RING/FYVE/PHD"/>
</dbReference>
<evidence type="ECO:0000313" key="6">
    <source>
        <dbReference type="EMBL" id="KAK1653017.1"/>
    </source>
</evidence>
<keyword evidence="2 4" id="KW-0863">Zinc-finger</keyword>
<dbReference type="Gene3D" id="3.30.40.10">
    <property type="entry name" value="Zinc/RING finger domain, C3HC4 (zinc finger)"/>
    <property type="match status" value="1"/>
</dbReference>
<dbReference type="GO" id="GO:0008270">
    <property type="term" value="F:zinc ion binding"/>
    <property type="evidence" value="ECO:0007669"/>
    <property type="project" value="UniProtKB-KW"/>
</dbReference>
<keyword evidence="1" id="KW-0479">Metal-binding</keyword>
<accession>A0AAD8SIW9</accession>
<evidence type="ECO:0000313" key="7">
    <source>
        <dbReference type="Proteomes" id="UP001231189"/>
    </source>
</evidence>
<dbReference type="GO" id="GO:0006511">
    <property type="term" value="P:ubiquitin-dependent protein catabolic process"/>
    <property type="evidence" value="ECO:0007669"/>
    <property type="project" value="TreeGrafter"/>
</dbReference>
<dbReference type="Pfam" id="PF13639">
    <property type="entry name" value="zf-RING_2"/>
    <property type="match status" value="1"/>
</dbReference>
<evidence type="ECO:0000256" key="1">
    <source>
        <dbReference type="ARBA" id="ARBA00022723"/>
    </source>
</evidence>
<dbReference type="PANTHER" id="PTHR45931">
    <property type="entry name" value="SI:CH211-59O9.10"/>
    <property type="match status" value="1"/>
</dbReference>
<protein>
    <recommendedName>
        <fullName evidence="5">RING-type domain-containing protein</fullName>
    </recommendedName>
</protein>
<feature type="domain" description="RING-type" evidence="5">
    <location>
        <begin position="14"/>
        <end position="52"/>
    </location>
</feature>
<name>A0AAD8SIW9_LOLMU</name>
<dbReference type="EMBL" id="JAUUTY010000004">
    <property type="protein sequence ID" value="KAK1653017.1"/>
    <property type="molecule type" value="Genomic_DNA"/>
</dbReference>
<evidence type="ECO:0000256" key="4">
    <source>
        <dbReference type="PROSITE-ProRule" id="PRU00175"/>
    </source>
</evidence>
<dbReference type="PROSITE" id="PS50089">
    <property type="entry name" value="ZF_RING_2"/>
    <property type="match status" value="1"/>
</dbReference>
<sequence>MPEPAAAETREVGCAVCQKDFEEDDDLTRMPCSHSFHKHCIFLWLRISRACPCAASSRCSPSTNSVSWMRIEEAAGADPGSGSKSSLSFCCDDEMVALLLEDEQAFDNDLR</sequence>
<evidence type="ECO:0000259" key="5">
    <source>
        <dbReference type="PROSITE" id="PS50089"/>
    </source>
</evidence>
<dbReference type="InterPro" id="IPR051834">
    <property type="entry name" value="RING_finger_E3_ligase"/>
</dbReference>
<dbReference type="InterPro" id="IPR001841">
    <property type="entry name" value="Znf_RING"/>
</dbReference>
<evidence type="ECO:0000256" key="2">
    <source>
        <dbReference type="ARBA" id="ARBA00022771"/>
    </source>
</evidence>
<dbReference type="Proteomes" id="UP001231189">
    <property type="component" value="Unassembled WGS sequence"/>
</dbReference>
<keyword evidence="3" id="KW-0862">Zinc</keyword>
<gene>
    <name evidence="6" type="ORF">QYE76_070822</name>
</gene>
<dbReference type="GO" id="GO:0005634">
    <property type="term" value="C:nucleus"/>
    <property type="evidence" value="ECO:0007669"/>
    <property type="project" value="TreeGrafter"/>
</dbReference>
<dbReference type="SMART" id="SM00184">
    <property type="entry name" value="RING"/>
    <property type="match status" value="1"/>
</dbReference>